<dbReference type="AlphaFoldDB" id="S7RDX9"/>
<dbReference type="EMBL" id="KB469314">
    <property type="protein sequence ID" value="EPQ50649.1"/>
    <property type="molecule type" value="Genomic_DNA"/>
</dbReference>
<dbReference type="OMA" id="PQTICHR"/>
<protein>
    <submittedName>
        <fullName evidence="1">Uncharacterized protein</fullName>
    </submittedName>
</protein>
<feature type="non-terminal residue" evidence="1">
    <location>
        <position position="1"/>
    </location>
</feature>
<reference evidence="1 2" key="1">
    <citation type="journal article" date="2012" name="Science">
        <title>The Paleozoic origin of enzymatic lignin decomposition reconstructed from 31 fungal genomes.</title>
        <authorList>
            <person name="Floudas D."/>
            <person name="Binder M."/>
            <person name="Riley R."/>
            <person name="Barry K."/>
            <person name="Blanchette R.A."/>
            <person name="Henrissat B."/>
            <person name="Martinez A.T."/>
            <person name="Otillar R."/>
            <person name="Spatafora J.W."/>
            <person name="Yadav J.S."/>
            <person name="Aerts A."/>
            <person name="Benoit I."/>
            <person name="Boyd A."/>
            <person name="Carlson A."/>
            <person name="Copeland A."/>
            <person name="Coutinho P.M."/>
            <person name="de Vries R.P."/>
            <person name="Ferreira P."/>
            <person name="Findley K."/>
            <person name="Foster B."/>
            <person name="Gaskell J."/>
            <person name="Glotzer D."/>
            <person name="Gorecki P."/>
            <person name="Heitman J."/>
            <person name="Hesse C."/>
            <person name="Hori C."/>
            <person name="Igarashi K."/>
            <person name="Jurgens J.A."/>
            <person name="Kallen N."/>
            <person name="Kersten P."/>
            <person name="Kohler A."/>
            <person name="Kuees U."/>
            <person name="Kumar T.K.A."/>
            <person name="Kuo A."/>
            <person name="LaButti K."/>
            <person name="Larrondo L.F."/>
            <person name="Lindquist E."/>
            <person name="Ling A."/>
            <person name="Lombard V."/>
            <person name="Lucas S."/>
            <person name="Lundell T."/>
            <person name="Martin R."/>
            <person name="McLaughlin D.J."/>
            <person name="Morgenstern I."/>
            <person name="Morin E."/>
            <person name="Murat C."/>
            <person name="Nagy L.G."/>
            <person name="Nolan M."/>
            <person name="Ohm R.A."/>
            <person name="Patyshakuliyeva A."/>
            <person name="Rokas A."/>
            <person name="Ruiz-Duenas F.J."/>
            <person name="Sabat G."/>
            <person name="Salamov A."/>
            <person name="Samejima M."/>
            <person name="Schmutz J."/>
            <person name="Slot J.C."/>
            <person name="St John F."/>
            <person name="Stenlid J."/>
            <person name="Sun H."/>
            <person name="Sun S."/>
            <person name="Syed K."/>
            <person name="Tsang A."/>
            <person name="Wiebenga A."/>
            <person name="Young D."/>
            <person name="Pisabarro A."/>
            <person name="Eastwood D.C."/>
            <person name="Martin F."/>
            <person name="Cullen D."/>
            <person name="Grigoriev I.V."/>
            <person name="Hibbett D.S."/>
        </authorList>
    </citation>
    <scope>NUCLEOTIDE SEQUENCE [LARGE SCALE GENOMIC DNA]</scope>
    <source>
        <strain evidence="1 2">ATCC 11539</strain>
    </source>
</reference>
<evidence type="ECO:0000313" key="2">
    <source>
        <dbReference type="Proteomes" id="UP000030669"/>
    </source>
</evidence>
<dbReference type="STRING" id="670483.S7RDX9"/>
<name>S7RDX9_GLOTA</name>
<dbReference type="Proteomes" id="UP000030669">
    <property type="component" value="Unassembled WGS sequence"/>
</dbReference>
<gene>
    <name evidence="1" type="ORF">GLOTRDRAFT_50370</name>
</gene>
<dbReference type="HOGENOM" id="CLU_031314_1_0_1"/>
<sequence>AFNLAAPRLHAYYSTVLDGICSKFSKLERFRRRSVFSCCCFNLGPRVRAFIHTDHLNAPFVWCAITALGHSPGSSVFIFSALVRHSNISVSLNETWFAIVQWMPGAMCRWFREEHGKNDMDAANQARWREG</sequence>
<keyword evidence="2" id="KW-1185">Reference proteome</keyword>
<accession>S7RDX9</accession>
<dbReference type="GeneID" id="19306728"/>
<proteinExistence type="predicted"/>
<organism evidence="1 2">
    <name type="scientific">Gloeophyllum trabeum (strain ATCC 11539 / FP-39264 / Madison 617)</name>
    <name type="common">Brown rot fungus</name>
    <dbReference type="NCBI Taxonomy" id="670483"/>
    <lineage>
        <taxon>Eukaryota</taxon>
        <taxon>Fungi</taxon>
        <taxon>Dikarya</taxon>
        <taxon>Basidiomycota</taxon>
        <taxon>Agaricomycotina</taxon>
        <taxon>Agaricomycetes</taxon>
        <taxon>Gloeophyllales</taxon>
        <taxon>Gloeophyllaceae</taxon>
        <taxon>Gloeophyllum</taxon>
    </lineage>
</organism>
<dbReference type="OrthoDB" id="3202607at2759"/>
<dbReference type="RefSeq" id="XP_007870842.1">
    <property type="nucleotide sequence ID" value="XM_007872651.1"/>
</dbReference>
<dbReference type="KEGG" id="gtr:GLOTRDRAFT_50370"/>
<evidence type="ECO:0000313" key="1">
    <source>
        <dbReference type="EMBL" id="EPQ50649.1"/>
    </source>
</evidence>